<evidence type="ECO:0000313" key="2">
    <source>
        <dbReference type="Proteomes" id="UP000499080"/>
    </source>
</evidence>
<accession>A0A4Y2CKS8</accession>
<dbReference type="AlphaFoldDB" id="A0A4Y2CKS8"/>
<protein>
    <submittedName>
        <fullName evidence="1">Uncharacterized protein</fullName>
    </submittedName>
</protein>
<dbReference type="Proteomes" id="UP000499080">
    <property type="component" value="Unassembled WGS sequence"/>
</dbReference>
<comment type="caution">
    <text evidence="1">The sequence shown here is derived from an EMBL/GenBank/DDBJ whole genome shotgun (WGS) entry which is preliminary data.</text>
</comment>
<proteinExistence type="predicted"/>
<evidence type="ECO:0000313" key="1">
    <source>
        <dbReference type="EMBL" id="GBM04990.1"/>
    </source>
</evidence>
<name>A0A4Y2CKS8_ARAVE</name>
<gene>
    <name evidence="1" type="ORF">AVEN_60196_1</name>
</gene>
<organism evidence="1 2">
    <name type="scientific">Araneus ventricosus</name>
    <name type="common">Orbweaver spider</name>
    <name type="synonym">Epeira ventricosa</name>
    <dbReference type="NCBI Taxonomy" id="182803"/>
    <lineage>
        <taxon>Eukaryota</taxon>
        <taxon>Metazoa</taxon>
        <taxon>Ecdysozoa</taxon>
        <taxon>Arthropoda</taxon>
        <taxon>Chelicerata</taxon>
        <taxon>Arachnida</taxon>
        <taxon>Araneae</taxon>
        <taxon>Araneomorphae</taxon>
        <taxon>Entelegynae</taxon>
        <taxon>Araneoidea</taxon>
        <taxon>Araneidae</taxon>
        <taxon>Araneus</taxon>
    </lineage>
</organism>
<sequence length="173" mass="20351">MICKLEEGSSVKSVNQQFVIDKSFVSRVWKTFQARGTAVRKVSSGRTKKTTPMDDGYIILEGKRHRYQLAGNIAQYLHTAMLRFTVAKSLHKDGLFVRLRPERCIPMTAAYQRRLLHLCKELTYPFADESHFSVTNDSECQFIWRDWNTDLSHQHQRKKLLRWFCHACLGRHY</sequence>
<keyword evidence="2" id="KW-1185">Reference proteome</keyword>
<dbReference type="EMBL" id="BGPR01000210">
    <property type="protein sequence ID" value="GBM04990.1"/>
    <property type="molecule type" value="Genomic_DNA"/>
</dbReference>
<reference evidence="1 2" key="1">
    <citation type="journal article" date="2019" name="Sci. Rep.">
        <title>Orb-weaving spider Araneus ventricosus genome elucidates the spidroin gene catalogue.</title>
        <authorList>
            <person name="Kono N."/>
            <person name="Nakamura H."/>
            <person name="Ohtoshi R."/>
            <person name="Moran D.A.P."/>
            <person name="Shinohara A."/>
            <person name="Yoshida Y."/>
            <person name="Fujiwara M."/>
            <person name="Mori M."/>
            <person name="Tomita M."/>
            <person name="Arakawa K."/>
        </authorList>
    </citation>
    <scope>NUCLEOTIDE SEQUENCE [LARGE SCALE GENOMIC DNA]</scope>
</reference>